<gene>
    <name evidence="1" type="ORF">M427DRAFT_48493</name>
</gene>
<accession>A0A139A0E3</accession>
<dbReference type="EMBL" id="KQ965832">
    <property type="protein sequence ID" value="KXS10202.1"/>
    <property type="molecule type" value="Genomic_DNA"/>
</dbReference>
<organism evidence="1 2">
    <name type="scientific">Gonapodya prolifera (strain JEL478)</name>
    <name type="common">Monoblepharis prolifera</name>
    <dbReference type="NCBI Taxonomy" id="1344416"/>
    <lineage>
        <taxon>Eukaryota</taxon>
        <taxon>Fungi</taxon>
        <taxon>Fungi incertae sedis</taxon>
        <taxon>Chytridiomycota</taxon>
        <taxon>Chytridiomycota incertae sedis</taxon>
        <taxon>Monoblepharidomycetes</taxon>
        <taxon>Monoblepharidales</taxon>
        <taxon>Gonapodyaceae</taxon>
        <taxon>Gonapodya</taxon>
    </lineage>
</organism>
<proteinExistence type="predicted"/>
<name>A0A139A0E3_GONPJ</name>
<protein>
    <submittedName>
        <fullName evidence="1">Uncharacterized protein</fullName>
    </submittedName>
</protein>
<reference evidence="1 2" key="1">
    <citation type="journal article" date="2015" name="Genome Biol. Evol.">
        <title>Phylogenomic analyses indicate that early fungi evolved digesting cell walls of algal ancestors of land plants.</title>
        <authorList>
            <person name="Chang Y."/>
            <person name="Wang S."/>
            <person name="Sekimoto S."/>
            <person name="Aerts A.L."/>
            <person name="Choi C."/>
            <person name="Clum A."/>
            <person name="LaButti K.M."/>
            <person name="Lindquist E.A."/>
            <person name="Yee Ngan C."/>
            <person name="Ohm R.A."/>
            <person name="Salamov A.A."/>
            <person name="Grigoriev I.V."/>
            <person name="Spatafora J.W."/>
            <person name="Berbee M.L."/>
        </authorList>
    </citation>
    <scope>NUCLEOTIDE SEQUENCE [LARGE SCALE GENOMIC DNA]</scope>
    <source>
        <strain evidence="1 2">JEL478</strain>
    </source>
</reference>
<evidence type="ECO:0000313" key="1">
    <source>
        <dbReference type="EMBL" id="KXS10202.1"/>
    </source>
</evidence>
<evidence type="ECO:0000313" key="2">
    <source>
        <dbReference type="Proteomes" id="UP000070544"/>
    </source>
</evidence>
<keyword evidence="2" id="KW-1185">Reference proteome</keyword>
<sequence>MHICVTNTLCHYGTEIAIALGLSDEDLFCMLDEIVGNSTDGKFSLLVEIFNYLLMRYSQTILSPTRLSSRIACALAAVIKVFRLKPESIAAVLFSLKVPNEELRMMLLWDLPVRDDMLGGVVLHFKRRQHKLTSWDERVISRCAFAREMVHTARGMELLRQVDWGNYKCSNDACVPRVRPSTLCMGTSNPSSTSGALQFMASHETKEQAVRSLIQLQLDSEKLPRIIPDAPWSYKWDLWKAEFCARIWMELVAKDLVSPSNLAKVFAQKANESINKYLEIRAQGRVPWGGLSSLVRHWDTFTEAEEVSSVDRIKEQESTAL</sequence>
<dbReference type="AlphaFoldDB" id="A0A139A0E3"/>
<dbReference type="Proteomes" id="UP000070544">
    <property type="component" value="Unassembled WGS sequence"/>
</dbReference>